<evidence type="ECO:0000256" key="1">
    <source>
        <dbReference type="ARBA" id="ARBA00022729"/>
    </source>
</evidence>
<keyword evidence="1 2" id="KW-0732">Signal</keyword>
<protein>
    <submittedName>
        <fullName evidence="4">FG-GAP-like repeat-containing protein</fullName>
    </submittedName>
</protein>
<evidence type="ECO:0000256" key="2">
    <source>
        <dbReference type="SAM" id="SignalP"/>
    </source>
</evidence>
<dbReference type="PANTHER" id="PTHR44103">
    <property type="entry name" value="PROPROTEIN CONVERTASE P"/>
    <property type="match status" value="1"/>
</dbReference>
<dbReference type="InterPro" id="IPR028994">
    <property type="entry name" value="Integrin_alpha_N"/>
</dbReference>
<dbReference type="InterPro" id="IPR025965">
    <property type="entry name" value="FlgD/Vpr_Ig-like"/>
</dbReference>
<keyword evidence="5" id="KW-1185">Reference proteome</keyword>
<evidence type="ECO:0000313" key="4">
    <source>
        <dbReference type="EMBL" id="MFI9104895.1"/>
    </source>
</evidence>
<accession>A0ABW8CHR0</accession>
<reference evidence="4 5" key="1">
    <citation type="submission" date="2024-10" db="EMBL/GenBank/DDBJ databases">
        <title>The Natural Products Discovery Center: Release of the First 8490 Sequenced Strains for Exploring Actinobacteria Biosynthetic Diversity.</title>
        <authorList>
            <person name="Kalkreuter E."/>
            <person name="Kautsar S.A."/>
            <person name="Yang D."/>
            <person name="Bader C.D."/>
            <person name="Teijaro C.N."/>
            <person name="Fluegel L."/>
            <person name="Davis C.M."/>
            <person name="Simpson J.R."/>
            <person name="Lauterbach L."/>
            <person name="Steele A.D."/>
            <person name="Gui C."/>
            <person name="Meng S."/>
            <person name="Li G."/>
            <person name="Viehrig K."/>
            <person name="Ye F."/>
            <person name="Su P."/>
            <person name="Kiefer A.F."/>
            <person name="Nichols A."/>
            <person name="Cepeda A.J."/>
            <person name="Yan W."/>
            <person name="Fan B."/>
            <person name="Jiang Y."/>
            <person name="Adhikari A."/>
            <person name="Zheng C.-J."/>
            <person name="Schuster L."/>
            <person name="Cowan T.M."/>
            <person name="Smanski M.J."/>
            <person name="Chevrette M.G."/>
            <person name="De Carvalho L.P.S."/>
            <person name="Shen B."/>
        </authorList>
    </citation>
    <scope>NUCLEOTIDE SEQUENCE [LARGE SCALE GENOMIC DNA]</scope>
    <source>
        <strain evidence="4 5">NPDC053399</strain>
    </source>
</reference>
<feature type="signal peptide" evidence="2">
    <location>
        <begin position="1"/>
        <end position="33"/>
    </location>
</feature>
<sequence>MAHQALVRGSIAAVTALALATGLGALTLPTAVAADGPGDAEVVIPEGVRPLPLTEDLRSAGDGGYLHYQEGHSVRQWTNTATGESRDVPRADKENINSGLSAVQTVTPRAIEVENLTTGAKTSIDLPDGFRWMPLFNTTVTLAIEHFQDPANPQVLHLLRKTDAGTTDQVVEGLPAGTISPYADAQDARGAVFTVRVSPTDVRRFLVDFESGIVRGVFAGQSGTGSIVLGTDQVLGYTPGERDVYTVPRATPGAAPVHTTLPEPPAGSRSFAYFGTVGDWVVFNRMLSPDRIGYQPGDRLEAIPIGGGEVKTLLRYTSDSLTHGPDGSVVVAGGSGPRDWAVRKVTAAPGAEPVVSTLRVLPPVTAGIEGLSLGGGRLQVTSLADGSPLKGLYSYDLAPAGSPVPGERRLDYQLLNEYPRLVSRGDGHSAYASGSRVYSPIEKNALEVIDFPATVTSVVSASEQYLVANAADGRQYVGDFEHPGANEIVLTRNITGAALRGKTLWKAGTVAGTVDSYDLKARTTSAAVNIGSGCVPQELQVVSHWLYWNCDPAKPTAKAGVWDLTAGKNVAVAQGEALLGDGFVVRRDSAAGKLFLTDLGTATTTELASVATNVGDDRQRTWTVDAYGGPVAYVDAGQLVHIKPVTIPRSALTSLDARIGAVVDISATDPADNAWHGTWQLSRPAASWNLTIRNVRGAVVATRAGTDRSGTQISASWDGKDAAGRTVPNGSYSWTLTAQPADGTGPALVLSGATGLSGSTPVLRDYDSDGRPDLFGRNAATPTDVRMHMGANGGTYGGAVITSGWPANSLLIPAGDLNGDHVNDLLVRTSTGELRRYGSPDPTWGYQTLTTGWQVYNTLMAAGDLNGDGKFDIVGRDAAGVMWRHDGDGKGGFLKAGVKLSTGWQAYTWLGTPGDLTGDGIPELLGRDAAGVMWRFDGNGKGGFLAPVRLTAGWQVYNMILGVGDLNGDGRNDVIGRDASGFLWRYDGTAQGGFPAAGVKIGTGYNMYKTIS</sequence>
<dbReference type="Proteomes" id="UP001614394">
    <property type="component" value="Unassembled WGS sequence"/>
</dbReference>
<gene>
    <name evidence="4" type="ORF">ACIGXA_30725</name>
</gene>
<dbReference type="InterPro" id="IPR013517">
    <property type="entry name" value="FG-GAP"/>
</dbReference>
<feature type="domain" description="FlgD/Vpr Ig-like" evidence="3">
    <location>
        <begin position="676"/>
        <end position="739"/>
    </location>
</feature>
<name>A0ABW8CHR0_9ACTN</name>
<comment type="caution">
    <text evidence="4">The sequence shown here is derived from an EMBL/GenBank/DDBJ whole genome shotgun (WGS) entry which is preliminary data.</text>
</comment>
<dbReference type="Pfam" id="PF13517">
    <property type="entry name" value="FG-GAP_3"/>
    <property type="match status" value="1"/>
</dbReference>
<dbReference type="Gene3D" id="2.60.40.4070">
    <property type="match status" value="1"/>
</dbReference>
<dbReference type="SUPFAM" id="SSF63825">
    <property type="entry name" value="YWTD domain"/>
    <property type="match status" value="1"/>
</dbReference>
<proteinExistence type="predicted"/>
<organism evidence="4 5">
    <name type="scientific">Streptomyces fildesensis</name>
    <dbReference type="NCBI Taxonomy" id="375757"/>
    <lineage>
        <taxon>Bacteria</taxon>
        <taxon>Bacillati</taxon>
        <taxon>Actinomycetota</taxon>
        <taxon>Actinomycetes</taxon>
        <taxon>Kitasatosporales</taxon>
        <taxon>Streptomycetaceae</taxon>
        <taxon>Streptomyces</taxon>
    </lineage>
</organism>
<dbReference type="Pfam" id="PF13860">
    <property type="entry name" value="FlgD_ig"/>
    <property type="match status" value="1"/>
</dbReference>
<dbReference type="PANTHER" id="PTHR44103:SF1">
    <property type="entry name" value="PROPROTEIN CONVERTASE P"/>
    <property type="match status" value="1"/>
</dbReference>
<feature type="chain" id="PRO_5046402373" evidence="2">
    <location>
        <begin position="34"/>
        <end position="1012"/>
    </location>
</feature>
<evidence type="ECO:0000313" key="5">
    <source>
        <dbReference type="Proteomes" id="UP001614394"/>
    </source>
</evidence>
<dbReference type="EMBL" id="JBITYG010000010">
    <property type="protein sequence ID" value="MFI9104895.1"/>
    <property type="molecule type" value="Genomic_DNA"/>
</dbReference>
<dbReference type="SUPFAM" id="SSF69318">
    <property type="entry name" value="Integrin alpha N-terminal domain"/>
    <property type="match status" value="1"/>
</dbReference>
<dbReference type="RefSeq" id="WP_399655562.1">
    <property type="nucleotide sequence ID" value="NZ_JBITYG010000010.1"/>
</dbReference>
<evidence type="ECO:0000259" key="3">
    <source>
        <dbReference type="Pfam" id="PF13860"/>
    </source>
</evidence>